<dbReference type="PANTHER" id="PTHR46890">
    <property type="entry name" value="NON-LTR RETROLELEMENT REVERSE TRANSCRIPTASE-LIKE PROTEIN-RELATED"/>
    <property type="match status" value="1"/>
</dbReference>
<evidence type="ECO:0000313" key="1">
    <source>
        <dbReference type="EMBL" id="KAL0421038.1"/>
    </source>
</evidence>
<proteinExistence type="predicted"/>
<accession>A0AAW2UWP0</accession>
<dbReference type="EMBL" id="JACGWN010000011">
    <property type="protein sequence ID" value="KAL0421038.1"/>
    <property type="molecule type" value="Genomic_DNA"/>
</dbReference>
<organism evidence="1">
    <name type="scientific">Sesamum latifolium</name>
    <dbReference type="NCBI Taxonomy" id="2727402"/>
    <lineage>
        <taxon>Eukaryota</taxon>
        <taxon>Viridiplantae</taxon>
        <taxon>Streptophyta</taxon>
        <taxon>Embryophyta</taxon>
        <taxon>Tracheophyta</taxon>
        <taxon>Spermatophyta</taxon>
        <taxon>Magnoliopsida</taxon>
        <taxon>eudicotyledons</taxon>
        <taxon>Gunneridae</taxon>
        <taxon>Pentapetalae</taxon>
        <taxon>asterids</taxon>
        <taxon>lamiids</taxon>
        <taxon>Lamiales</taxon>
        <taxon>Pedaliaceae</taxon>
        <taxon>Sesamum</taxon>
    </lineage>
</organism>
<reference evidence="1" key="2">
    <citation type="journal article" date="2024" name="Plant">
        <title>Genomic evolution and insights into agronomic trait innovations of Sesamum species.</title>
        <authorList>
            <person name="Miao H."/>
            <person name="Wang L."/>
            <person name="Qu L."/>
            <person name="Liu H."/>
            <person name="Sun Y."/>
            <person name="Le M."/>
            <person name="Wang Q."/>
            <person name="Wei S."/>
            <person name="Zheng Y."/>
            <person name="Lin W."/>
            <person name="Duan Y."/>
            <person name="Cao H."/>
            <person name="Xiong S."/>
            <person name="Wang X."/>
            <person name="Wei L."/>
            <person name="Li C."/>
            <person name="Ma Q."/>
            <person name="Ju M."/>
            <person name="Zhao R."/>
            <person name="Li G."/>
            <person name="Mu C."/>
            <person name="Tian Q."/>
            <person name="Mei H."/>
            <person name="Zhang T."/>
            <person name="Gao T."/>
            <person name="Zhang H."/>
        </authorList>
    </citation>
    <scope>NUCLEOTIDE SEQUENCE</scope>
    <source>
        <strain evidence="1">KEN1</strain>
    </source>
</reference>
<dbReference type="InterPro" id="IPR052343">
    <property type="entry name" value="Retrotransposon-Effector_Assoc"/>
</dbReference>
<reference evidence="1" key="1">
    <citation type="submission" date="2020-06" db="EMBL/GenBank/DDBJ databases">
        <authorList>
            <person name="Li T."/>
            <person name="Hu X."/>
            <person name="Zhang T."/>
            <person name="Song X."/>
            <person name="Zhang H."/>
            <person name="Dai N."/>
            <person name="Sheng W."/>
            <person name="Hou X."/>
            <person name="Wei L."/>
        </authorList>
    </citation>
    <scope>NUCLEOTIDE SEQUENCE</scope>
    <source>
        <strain evidence="1">KEN1</strain>
        <tissue evidence="1">Leaf</tissue>
    </source>
</reference>
<sequence length="125" mass="14313">MFIDIRYLRPWATLVINEAESSSLVGPVTQEDVKAAFFYIEEDRSPRSDGYSVGFYKAAWLIIGDEITRAVLNFFLHGRLLKQVNVTLLALILKVQLSATVANFRHISYCNVLYKVITKIMVQRL</sequence>
<name>A0AAW2UWP0_9LAMI</name>
<comment type="caution">
    <text evidence="1">The sequence shown here is derived from an EMBL/GenBank/DDBJ whole genome shotgun (WGS) entry which is preliminary data.</text>
</comment>
<protein>
    <submittedName>
        <fullName evidence="1">Uncharacterized protein</fullName>
    </submittedName>
</protein>
<dbReference type="AlphaFoldDB" id="A0AAW2UWP0"/>
<dbReference type="PANTHER" id="PTHR46890:SF48">
    <property type="entry name" value="RNA-DIRECTED DNA POLYMERASE"/>
    <property type="match status" value="1"/>
</dbReference>
<gene>
    <name evidence="1" type="ORF">Slati_3126700</name>
</gene>